<feature type="compositionally biased region" description="Basic and acidic residues" evidence="2">
    <location>
        <begin position="7"/>
        <end position="18"/>
    </location>
</feature>
<feature type="repeat" description="WD" evidence="1">
    <location>
        <begin position="140"/>
        <end position="170"/>
    </location>
</feature>
<dbReference type="PANTHER" id="PTHR19863">
    <property type="entry name" value="NEMITIN (NEURONAL ENRICHED MAP INTERACTING PROTEIN) HOMOLOG"/>
    <property type="match status" value="1"/>
</dbReference>
<feature type="repeat" description="WD" evidence="1">
    <location>
        <begin position="370"/>
        <end position="406"/>
    </location>
</feature>
<evidence type="ECO:0000256" key="1">
    <source>
        <dbReference type="PROSITE-ProRule" id="PRU00221"/>
    </source>
</evidence>
<dbReference type="Gene3D" id="2.130.10.10">
    <property type="entry name" value="YVTN repeat-like/Quinoprotein amine dehydrogenase"/>
    <property type="match status" value="2"/>
</dbReference>
<dbReference type="OrthoDB" id="187712at2759"/>
<dbReference type="InParanoid" id="A0A6P8XXN6"/>
<keyword evidence="1" id="KW-0853">WD repeat</keyword>
<dbReference type="InterPro" id="IPR036322">
    <property type="entry name" value="WD40_repeat_dom_sf"/>
</dbReference>
<feature type="compositionally biased region" description="Polar residues" evidence="2">
    <location>
        <begin position="36"/>
        <end position="52"/>
    </location>
</feature>
<dbReference type="RefSeq" id="XP_034231853.1">
    <property type="nucleotide sequence ID" value="XM_034375962.1"/>
</dbReference>
<dbReference type="GeneID" id="117639915"/>
<dbReference type="Proteomes" id="UP000515158">
    <property type="component" value="Unplaced"/>
</dbReference>
<dbReference type="PROSITE" id="PS50294">
    <property type="entry name" value="WD_REPEATS_REGION"/>
    <property type="match status" value="3"/>
</dbReference>
<dbReference type="PROSITE" id="PS50082">
    <property type="entry name" value="WD_REPEATS_2"/>
    <property type="match status" value="4"/>
</dbReference>
<reference evidence="4" key="1">
    <citation type="journal article" date="2014" name="Science">
        <title>Phylogenomics resolves the timing and pattern of insect evolution.</title>
        <authorList>
            <person name="Misof B."/>
            <person name="Liu S."/>
            <person name="Meusemann K."/>
            <person name="Peters R.S."/>
            <person name="Donath A."/>
            <person name="Mayer C."/>
            <person name="Frandsen P.B."/>
            <person name="Ware J."/>
            <person name="Flouri T."/>
            <person name="Beutel R.G."/>
            <person name="Niehuis O."/>
            <person name="Petersen M."/>
            <person name="Izquierdo-Carrasco F."/>
            <person name="Wappler T."/>
            <person name="Rust J."/>
            <person name="Aberer A.J."/>
            <person name="Aspock U."/>
            <person name="Aspock H."/>
            <person name="Bartel D."/>
            <person name="Blanke A."/>
            <person name="Berger S."/>
            <person name="Bohm A."/>
            <person name="Buckley T.R."/>
            <person name="Calcott B."/>
            <person name="Chen J."/>
            <person name="Friedrich F."/>
            <person name="Fukui M."/>
            <person name="Fujita M."/>
            <person name="Greve C."/>
            <person name="Grobe P."/>
            <person name="Gu S."/>
            <person name="Huang Y."/>
            <person name="Jermiin L.S."/>
            <person name="Kawahara A.Y."/>
            <person name="Krogmann L."/>
            <person name="Kubiak M."/>
            <person name="Lanfear R."/>
            <person name="Letsch H."/>
            <person name="Li Y."/>
            <person name="Li Z."/>
            <person name="Li J."/>
            <person name="Lu H."/>
            <person name="Machida R."/>
            <person name="Mashimo Y."/>
            <person name="Kapli P."/>
            <person name="McKenna D.D."/>
            <person name="Meng G."/>
            <person name="Nakagaki Y."/>
            <person name="Navarrete-Heredia J.L."/>
            <person name="Ott M."/>
            <person name="Ou Y."/>
            <person name="Pass G."/>
            <person name="Podsiadlowski L."/>
            <person name="Pohl H."/>
            <person name="von Reumont B.M."/>
            <person name="Schutte K."/>
            <person name="Sekiya K."/>
            <person name="Shimizu S."/>
            <person name="Slipinski A."/>
            <person name="Stamatakis A."/>
            <person name="Song W."/>
            <person name="Su X."/>
            <person name="Szucsich N.U."/>
            <person name="Tan M."/>
            <person name="Tan X."/>
            <person name="Tang M."/>
            <person name="Tang J."/>
            <person name="Timelthaler G."/>
            <person name="Tomizuka S."/>
            <person name="Trautwein M."/>
            <person name="Tong X."/>
            <person name="Uchifune T."/>
            <person name="Walzl M.G."/>
            <person name="Wiegmann B.M."/>
            <person name="Wilbrandt J."/>
            <person name="Wipfler B."/>
            <person name="Wong T.K."/>
            <person name="Wu Q."/>
            <person name="Wu G."/>
            <person name="Xie Y."/>
            <person name="Yang S."/>
            <person name="Yang Q."/>
            <person name="Yeates D.K."/>
            <person name="Yoshizawa K."/>
            <person name="Zhang Q."/>
            <person name="Zhang R."/>
            <person name="Zhang W."/>
            <person name="Zhang Y."/>
            <person name="Zhao J."/>
            <person name="Zhou C."/>
            <person name="Zhou L."/>
            <person name="Ziesmann T."/>
            <person name="Zou S."/>
            <person name="Li Y."/>
            <person name="Xu X."/>
            <person name="Zhang Y."/>
            <person name="Yang H."/>
            <person name="Wang J."/>
            <person name="Wang J."/>
            <person name="Kjer K.M."/>
            <person name="Zhou X."/>
        </authorList>
    </citation>
    <scope>NUCLEOTIDE SEQUENCE</scope>
</reference>
<proteinExistence type="predicted"/>
<feature type="repeat" description="WD" evidence="1">
    <location>
        <begin position="324"/>
        <end position="358"/>
    </location>
</feature>
<name>A0A6P8XXN6_THRPL</name>
<evidence type="ECO:0000313" key="3">
    <source>
        <dbReference type="Proteomes" id="UP000515158"/>
    </source>
</evidence>
<dbReference type="SMART" id="SM00320">
    <property type="entry name" value="WD40"/>
    <property type="match status" value="7"/>
</dbReference>
<dbReference type="InterPro" id="IPR001680">
    <property type="entry name" value="WD40_rpt"/>
</dbReference>
<feature type="repeat" description="WD" evidence="1">
    <location>
        <begin position="234"/>
        <end position="274"/>
    </location>
</feature>
<dbReference type="InterPro" id="IPR015943">
    <property type="entry name" value="WD40/YVTN_repeat-like_dom_sf"/>
</dbReference>
<feature type="region of interest" description="Disordered" evidence="2">
    <location>
        <begin position="1"/>
        <end position="74"/>
    </location>
</feature>
<protein>
    <submittedName>
        <fullName evidence="4">WD repeat-containing protein 47</fullName>
    </submittedName>
</protein>
<accession>A0A6P8XXN6</accession>
<dbReference type="SUPFAM" id="SSF50978">
    <property type="entry name" value="WD40 repeat-like"/>
    <property type="match status" value="1"/>
</dbReference>
<dbReference type="PANTHER" id="PTHR19863:SF5">
    <property type="entry name" value="WD REPEAT-CONTAINING PROTEIN 47"/>
    <property type="match status" value="1"/>
</dbReference>
<evidence type="ECO:0000313" key="4">
    <source>
        <dbReference type="RefSeq" id="XP_034231853.1"/>
    </source>
</evidence>
<sequence>MRFQQEAARDNRLAEERGLASARGRSTAASSTTSGISMNGDSIISQPSTFDPDQSHYDTVKPVGSGAGGASIGSPGRPKFVAVTALEDVQAVRCAEFHPHGKVYAVGSNSKTLRICAYPKLSDLREDHVTYQPTVLFKRTRHHKGSIYCMAWSPVGDLMATGSNDKTVKLMRFNADTSNLEGQEIELTMHDGTVRDVCFLEDTSNKSSLLISGGAGDCKIYVTDCATGQPYQALSGHSGHILSLYNWGGAMFVSGSQDKTVRFWDLRTRGCVDMVAPQTQPGSRVGSPVAAICMDPSGRLLVSGHEDASCVLYDVRGGRTVQCFKPHASDIRSIRFSPSAYYLLTAGYDNKLVLTDLQGDLTMPLPSVVVAQHADKVISGRWHPTEFSFLSTSADKTATLWALPPV</sequence>
<reference evidence="4" key="2">
    <citation type="journal article" date="2018" name="Proc. Natl. Acad. Sci. U.S.A.">
        <title>Phylogenomics and the evolution of hemipteroid insects.</title>
        <authorList>
            <person name="Johnson K.P."/>
            <person name="Dietrich C.H."/>
            <person name="Friedrich F."/>
            <person name="Beutel R.G."/>
            <person name="Wipfler B."/>
            <person name="Peters R.S."/>
            <person name="Allen J.M."/>
            <person name="Petersen M."/>
            <person name="Donath A."/>
            <person name="Walden K.K."/>
            <person name="Kozlov A.M."/>
            <person name="Podsiadlowski L."/>
            <person name="Mayer C."/>
            <person name="Meusemann K."/>
            <person name="Vasilikopoulos A."/>
            <person name="Waterhouse R.M."/>
            <person name="Cameron S.L."/>
            <person name="Weirauch C."/>
            <person name="Swanson D.R."/>
            <person name="Percy D.M."/>
            <person name="Hardy N.B."/>
            <person name="Terry I."/>
            <person name="Liu S."/>
            <person name="Zhou X."/>
            <person name="Misof B."/>
            <person name="Robertson H.M."/>
            <person name="Yoshizawa K."/>
        </authorList>
    </citation>
    <scope>NUCLEOTIDE SEQUENCE</scope>
</reference>
<reference evidence="4" key="3">
    <citation type="submission" date="2025-08" db="UniProtKB">
        <authorList>
            <consortium name="RefSeq"/>
        </authorList>
    </citation>
    <scope>IDENTIFICATION</scope>
</reference>
<evidence type="ECO:0000256" key="2">
    <source>
        <dbReference type="SAM" id="MobiDB-lite"/>
    </source>
</evidence>
<dbReference type="InterPro" id="IPR040067">
    <property type="entry name" value="WDR47"/>
</dbReference>
<keyword evidence="3" id="KW-1185">Reference proteome</keyword>
<dbReference type="Pfam" id="PF00400">
    <property type="entry name" value="WD40"/>
    <property type="match status" value="5"/>
</dbReference>
<feature type="compositionally biased region" description="Low complexity" evidence="2">
    <location>
        <begin position="19"/>
        <end position="35"/>
    </location>
</feature>
<dbReference type="CDD" id="cd00200">
    <property type="entry name" value="WD40"/>
    <property type="match status" value="1"/>
</dbReference>
<gene>
    <name evidence="4" type="primary">LOC117639915</name>
</gene>
<dbReference type="KEGG" id="tpal:117639915"/>
<organism evidence="4">
    <name type="scientific">Thrips palmi</name>
    <name type="common">Melon thrips</name>
    <dbReference type="NCBI Taxonomy" id="161013"/>
    <lineage>
        <taxon>Eukaryota</taxon>
        <taxon>Metazoa</taxon>
        <taxon>Ecdysozoa</taxon>
        <taxon>Arthropoda</taxon>
        <taxon>Hexapoda</taxon>
        <taxon>Insecta</taxon>
        <taxon>Pterygota</taxon>
        <taxon>Neoptera</taxon>
        <taxon>Paraneoptera</taxon>
        <taxon>Thysanoptera</taxon>
        <taxon>Terebrantia</taxon>
        <taxon>Thripoidea</taxon>
        <taxon>Thripidae</taxon>
        <taxon>Thrips</taxon>
    </lineage>
</organism>
<dbReference type="AlphaFoldDB" id="A0A6P8XXN6"/>
<dbReference type="FunCoup" id="A0A6P8XXN6">
    <property type="interactions" value="10"/>
</dbReference>